<dbReference type="AlphaFoldDB" id="A0A812JPU8"/>
<name>A0A812JPU8_9DINO</name>
<feature type="region of interest" description="Disordered" evidence="2">
    <location>
        <begin position="202"/>
        <end position="240"/>
    </location>
</feature>
<comment type="caution">
    <text evidence="3">The sequence shown here is derived from an EMBL/GenBank/DDBJ whole genome shotgun (WGS) entry which is preliminary data.</text>
</comment>
<feature type="compositionally biased region" description="Basic and acidic residues" evidence="2">
    <location>
        <begin position="704"/>
        <end position="715"/>
    </location>
</feature>
<protein>
    <submittedName>
        <fullName evidence="3">Uncharacterized protein</fullName>
    </submittedName>
</protein>
<feature type="compositionally biased region" description="Basic and acidic residues" evidence="2">
    <location>
        <begin position="879"/>
        <end position="888"/>
    </location>
</feature>
<feature type="compositionally biased region" description="Basic and acidic residues" evidence="2">
    <location>
        <begin position="221"/>
        <end position="231"/>
    </location>
</feature>
<evidence type="ECO:0000313" key="4">
    <source>
        <dbReference type="Proteomes" id="UP000601435"/>
    </source>
</evidence>
<keyword evidence="4" id="KW-1185">Reference proteome</keyword>
<feature type="compositionally biased region" description="Acidic residues" evidence="2">
    <location>
        <begin position="210"/>
        <end position="220"/>
    </location>
</feature>
<keyword evidence="1" id="KW-0175">Coiled coil</keyword>
<reference evidence="3" key="1">
    <citation type="submission" date="2021-02" db="EMBL/GenBank/DDBJ databases">
        <authorList>
            <person name="Dougan E. K."/>
            <person name="Rhodes N."/>
            <person name="Thang M."/>
            <person name="Chan C."/>
        </authorList>
    </citation>
    <scope>NUCLEOTIDE SEQUENCE</scope>
</reference>
<evidence type="ECO:0000256" key="2">
    <source>
        <dbReference type="SAM" id="MobiDB-lite"/>
    </source>
</evidence>
<accession>A0A812JPU8</accession>
<evidence type="ECO:0000256" key="1">
    <source>
        <dbReference type="SAM" id="Coils"/>
    </source>
</evidence>
<dbReference type="OrthoDB" id="442107at2759"/>
<proteinExistence type="predicted"/>
<feature type="coiled-coil region" evidence="1">
    <location>
        <begin position="264"/>
        <end position="305"/>
    </location>
</feature>
<feature type="region of interest" description="Disordered" evidence="2">
    <location>
        <begin position="684"/>
        <end position="715"/>
    </location>
</feature>
<feature type="region of interest" description="Disordered" evidence="2">
    <location>
        <begin position="841"/>
        <end position="891"/>
    </location>
</feature>
<gene>
    <name evidence="3" type="ORF">SNEC2469_LOCUS2132</name>
</gene>
<feature type="compositionally biased region" description="Pro residues" evidence="2">
    <location>
        <begin position="687"/>
        <end position="702"/>
    </location>
</feature>
<dbReference type="EMBL" id="CAJNJA010006478">
    <property type="protein sequence ID" value="CAE7210940.1"/>
    <property type="molecule type" value="Genomic_DNA"/>
</dbReference>
<feature type="compositionally biased region" description="Polar residues" evidence="2">
    <location>
        <begin position="850"/>
        <end position="860"/>
    </location>
</feature>
<dbReference type="Proteomes" id="UP000601435">
    <property type="component" value="Unassembled WGS sequence"/>
</dbReference>
<evidence type="ECO:0000313" key="3">
    <source>
        <dbReference type="EMBL" id="CAE7210940.1"/>
    </source>
</evidence>
<sequence length="978" mass="106805">MDSAVLYADAFFLDGEQRHKAGHVPTTASAAGPNRANNGWGFVLRLGGAVFYDHGVVPPWFFRSKFESRQAFIYMLEIFAQVVVLAAFSTHLPGAVTAFIDNTGANVADAVSGDDFARAVDDLLYAVDGAAADLLACSTEWFGEPAPGGAVCAGAGRQEAFLVEREREEPIRPVPTPEAIAFALSHGFDTETAEMWLWRQSAESGNGGGESEEEPTDEEEPQRPEHGDVSSEVRGSPVSQQAWQAMELHMQAQEKKLCSASRALKRARSQVQQLTAQLSLKDIERARLETQVAQFRTLLVEKERRLHGALDALDAAGAPSVASGGVASRLQAKVLPWIESLVAARLRSAGRQPVAFVRVDAPLRQGGAGQSLLVESHRSILCPSWDPCTFVLEPTLTVEEFTSRKLPKWRELTTEEILSTKDRELLKLDRVETGPRYHVWTLSNAASFSALASARDWTGLWDPAEEEVPPDHLKEAEEGCMQREASALLLPLQSPERPLYVTAERGGLVTLWDLRHRCAWQSFRMSAEASPRRRSLVSGRGEGSLGLRVAALGPAGGSHFAVAGTLPSGALLFQLFEVRSVGPQRVQQLQLSPVELPWHQWPRWPWEDLQRSSVGVSMDPVEVRFVCAGSQGSTLVAIAAAEGRPEVALMLDLEGGSVKVIDLYRGGPPSRSNWTDEAFFPRLRPLQAPPAPPAPPVPPPEAAPQREAEAEPKTERDRLVMATSFEGQSFQEDRNQTSGLLCLWKSNRLCILSFSDWRVYDQMLLGDSASRQTRMDMPLCAALLPSDAGSGGCSLVVSYASMIIRWWQVSLHGKIQQACLVLHHPVTHLAAQSCENKSWAKGRARREAASPSTVTTGRSSSKAESRQSRGGSRGGSRGRSSEGQEGHASELGLTESSDRILVAAMDETRAVTLFLGHGATIERVYSVDATWGSSIVDGIWIMDTHFALLLRSGEVRHIEFDFNGELMQIGEIFAPDRT</sequence>
<organism evidence="3 4">
    <name type="scientific">Symbiodinium necroappetens</name>
    <dbReference type="NCBI Taxonomy" id="1628268"/>
    <lineage>
        <taxon>Eukaryota</taxon>
        <taxon>Sar</taxon>
        <taxon>Alveolata</taxon>
        <taxon>Dinophyceae</taxon>
        <taxon>Suessiales</taxon>
        <taxon>Symbiodiniaceae</taxon>
        <taxon>Symbiodinium</taxon>
    </lineage>
</organism>